<keyword evidence="2" id="KW-0560">Oxidoreductase</keyword>
<dbReference type="PRINTS" id="PR00080">
    <property type="entry name" value="SDRFAMILY"/>
</dbReference>
<evidence type="ECO:0000313" key="4">
    <source>
        <dbReference type="EMBL" id="MCS0493508.1"/>
    </source>
</evidence>
<dbReference type="PRINTS" id="PR00081">
    <property type="entry name" value="GDHRDH"/>
</dbReference>
<accession>A0A9X2T4Z9</accession>
<dbReference type="Pfam" id="PF00106">
    <property type="entry name" value="adh_short"/>
    <property type="match status" value="1"/>
</dbReference>
<reference evidence="4" key="1">
    <citation type="submission" date="2022-08" db="EMBL/GenBank/DDBJ databases">
        <authorList>
            <person name="Li F."/>
        </authorList>
    </citation>
    <scope>NUCLEOTIDE SEQUENCE</scope>
    <source>
        <strain evidence="4">MQZ15Z-1</strain>
    </source>
</reference>
<evidence type="ECO:0000256" key="2">
    <source>
        <dbReference type="ARBA" id="ARBA00023002"/>
    </source>
</evidence>
<dbReference type="PANTHER" id="PTHR42901:SF1">
    <property type="entry name" value="ALCOHOL DEHYDROGENASE"/>
    <property type="match status" value="1"/>
</dbReference>
<dbReference type="Proteomes" id="UP001151088">
    <property type="component" value="Unassembled WGS sequence"/>
</dbReference>
<dbReference type="InterPro" id="IPR020904">
    <property type="entry name" value="Sc_DH/Rdtase_CS"/>
</dbReference>
<protein>
    <submittedName>
        <fullName evidence="4">SDR family NAD(P)-dependent oxidoreductase</fullName>
    </submittedName>
</protein>
<dbReference type="Gene3D" id="3.40.50.720">
    <property type="entry name" value="NAD(P)-binding Rossmann-like Domain"/>
    <property type="match status" value="1"/>
</dbReference>
<dbReference type="InterPro" id="IPR036291">
    <property type="entry name" value="NAD(P)-bd_dom_sf"/>
</dbReference>
<dbReference type="AlphaFoldDB" id="A0A9X2T4Z9"/>
<proteinExistence type="inferred from homology"/>
<comment type="caution">
    <text evidence="4">The sequence shown here is derived from an EMBL/GenBank/DDBJ whole genome shotgun (WGS) entry which is preliminary data.</text>
</comment>
<dbReference type="PANTHER" id="PTHR42901">
    <property type="entry name" value="ALCOHOL DEHYDROGENASE"/>
    <property type="match status" value="1"/>
</dbReference>
<evidence type="ECO:0000256" key="1">
    <source>
        <dbReference type="ARBA" id="ARBA00006484"/>
    </source>
</evidence>
<keyword evidence="5" id="KW-1185">Reference proteome</keyword>
<evidence type="ECO:0000256" key="3">
    <source>
        <dbReference type="RuleBase" id="RU000363"/>
    </source>
</evidence>
<organism evidence="4 5">
    <name type="scientific">Ancylobacter mangrovi</name>
    <dbReference type="NCBI Taxonomy" id="2972472"/>
    <lineage>
        <taxon>Bacteria</taxon>
        <taxon>Pseudomonadati</taxon>
        <taxon>Pseudomonadota</taxon>
        <taxon>Alphaproteobacteria</taxon>
        <taxon>Hyphomicrobiales</taxon>
        <taxon>Xanthobacteraceae</taxon>
        <taxon>Ancylobacter</taxon>
    </lineage>
</organism>
<dbReference type="PIRSF" id="PIRSF000126">
    <property type="entry name" value="11-beta-HSD1"/>
    <property type="match status" value="1"/>
</dbReference>
<dbReference type="GO" id="GO:0016491">
    <property type="term" value="F:oxidoreductase activity"/>
    <property type="evidence" value="ECO:0007669"/>
    <property type="project" value="UniProtKB-KW"/>
</dbReference>
<dbReference type="InterPro" id="IPR002347">
    <property type="entry name" value="SDR_fam"/>
</dbReference>
<name>A0A9X2T4Z9_9HYPH</name>
<dbReference type="RefSeq" id="WP_258730441.1">
    <property type="nucleotide sequence ID" value="NZ_JANTHZ010000001.1"/>
</dbReference>
<sequence>MNSQSLGTAVVTGASSGIGRSYATQLARKGYDLVLVARNRGRLEALAGELATASPGRSFEVLVADLESAADVTALADRIAGDPAITLLVNNAGAGTEGPVIGADVAKIDAMVQLNVVALSRLAVAAANAFAARGRGTLVNIASVVALMPENLLGAYSATKAYVLALTQSLHNELKDGPVRLQAVLPGLTRTEFFDRSGLNIASYPPEMMMEVDELVAAALAGLEMGEVITIPSLPDAGAWDALVAARMAILPNVSRDHAAARYGLKAEAAE</sequence>
<dbReference type="SUPFAM" id="SSF51735">
    <property type="entry name" value="NAD(P)-binding Rossmann-fold domains"/>
    <property type="match status" value="1"/>
</dbReference>
<evidence type="ECO:0000313" key="5">
    <source>
        <dbReference type="Proteomes" id="UP001151088"/>
    </source>
</evidence>
<comment type="similarity">
    <text evidence="1 3">Belongs to the short-chain dehydrogenases/reductases (SDR) family.</text>
</comment>
<dbReference type="EMBL" id="JANTHZ010000001">
    <property type="protein sequence ID" value="MCS0493508.1"/>
    <property type="molecule type" value="Genomic_DNA"/>
</dbReference>
<dbReference type="PROSITE" id="PS00061">
    <property type="entry name" value="ADH_SHORT"/>
    <property type="match status" value="1"/>
</dbReference>
<gene>
    <name evidence="4" type="ORF">NVS89_00255</name>
</gene>